<feature type="transmembrane region" description="Helical" evidence="2">
    <location>
        <begin position="65"/>
        <end position="86"/>
    </location>
</feature>
<feature type="compositionally biased region" description="Polar residues" evidence="1">
    <location>
        <begin position="139"/>
        <end position="156"/>
    </location>
</feature>
<name>A0A916YUF6_9BACT</name>
<evidence type="ECO:0000313" key="4">
    <source>
        <dbReference type="Proteomes" id="UP000609064"/>
    </source>
</evidence>
<evidence type="ECO:0000256" key="2">
    <source>
        <dbReference type="SAM" id="Phobius"/>
    </source>
</evidence>
<reference evidence="3" key="1">
    <citation type="journal article" date="2014" name="Int. J. Syst. Evol. Microbiol.">
        <title>Complete genome sequence of Corynebacterium casei LMG S-19264T (=DSM 44701T), isolated from a smear-ripened cheese.</title>
        <authorList>
            <consortium name="US DOE Joint Genome Institute (JGI-PGF)"/>
            <person name="Walter F."/>
            <person name="Albersmeier A."/>
            <person name="Kalinowski J."/>
            <person name="Ruckert C."/>
        </authorList>
    </citation>
    <scope>NUCLEOTIDE SEQUENCE</scope>
    <source>
        <strain evidence="3">CGMCC 1.15958</strain>
    </source>
</reference>
<sequence>MKTEEFYKKIQEKVGETEMEFEREFLFGKSSFQESPFGESQFLEWNKQDVWQRIEQKQTKRKKPFVWWQAVAASVVLLGGLGMYFYNNETAVTAHNEVIKEQIPTISTQPTLNPTTESTQLMANNGNHKNNVVRAMAMSKQQTTQPLETSPDNENGVTDEPTVAANETQNNVSSSETESNIAQQTPANDNYRFVPYQGFVEKRVAPQRRERVAILEIPDDEEDYNQAPRKEKKNGLVARLSRKLGKKGTEPNEELPAVNSGKPNKVWAFVKESFKNETMAADSTNR</sequence>
<feature type="region of interest" description="Disordered" evidence="1">
    <location>
        <begin position="139"/>
        <end position="160"/>
    </location>
</feature>
<protein>
    <submittedName>
        <fullName evidence="3">Uncharacterized protein</fullName>
    </submittedName>
</protein>
<dbReference type="Proteomes" id="UP000609064">
    <property type="component" value="Unassembled WGS sequence"/>
</dbReference>
<gene>
    <name evidence="3" type="ORF">GCM10011514_28130</name>
</gene>
<evidence type="ECO:0000313" key="3">
    <source>
        <dbReference type="EMBL" id="GGD62407.1"/>
    </source>
</evidence>
<feature type="region of interest" description="Disordered" evidence="1">
    <location>
        <begin position="166"/>
        <end position="185"/>
    </location>
</feature>
<keyword evidence="4" id="KW-1185">Reference proteome</keyword>
<dbReference type="RefSeq" id="WP_188766741.1">
    <property type="nucleotide sequence ID" value="NZ_BMKK01000005.1"/>
</dbReference>
<dbReference type="AlphaFoldDB" id="A0A916YUF6"/>
<accession>A0A916YUF6</accession>
<keyword evidence="2" id="KW-1133">Transmembrane helix</keyword>
<comment type="caution">
    <text evidence="3">The sequence shown here is derived from an EMBL/GenBank/DDBJ whole genome shotgun (WGS) entry which is preliminary data.</text>
</comment>
<organism evidence="3 4">
    <name type="scientific">Emticicia aquatilis</name>
    <dbReference type="NCBI Taxonomy" id="1537369"/>
    <lineage>
        <taxon>Bacteria</taxon>
        <taxon>Pseudomonadati</taxon>
        <taxon>Bacteroidota</taxon>
        <taxon>Cytophagia</taxon>
        <taxon>Cytophagales</taxon>
        <taxon>Leadbetterellaceae</taxon>
        <taxon>Emticicia</taxon>
    </lineage>
</organism>
<dbReference type="EMBL" id="BMKK01000005">
    <property type="protein sequence ID" value="GGD62407.1"/>
    <property type="molecule type" value="Genomic_DNA"/>
</dbReference>
<proteinExistence type="predicted"/>
<evidence type="ECO:0000256" key="1">
    <source>
        <dbReference type="SAM" id="MobiDB-lite"/>
    </source>
</evidence>
<keyword evidence="2" id="KW-0472">Membrane</keyword>
<reference evidence="3" key="2">
    <citation type="submission" date="2020-09" db="EMBL/GenBank/DDBJ databases">
        <authorList>
            <person name="Sun Q."/>
            <person name="Zhou Y."/>
        </authorList>
    </citation>
    <scope>NUCLEOTIDE SEQUENCE</scope>
    <source>
        <strain evidence="3">CGMCC 1.15958</strain>
    </source>
</reference>
<keyword evidence="2" id="KW-0812">Transmembrane</keyword>